<feature type="chain" id="PRO_5041358359" description="Non-specific lipid-transfer protein" evidence="2">
    <location>
        <begin position="26"/>
        <end position="256"/>
    </location>
</feature>
<dbReference type="PROSITE" id="PS00597">
    <property type="entry name" value="PLANT_LTP"/>
    <property type="match status" value="1"/>
</dbReference>
<proteinExistence type="inferred from homology"/>
<comment type="similarity">
    <text evidence="1">Belongs to the plant LTP family.</text>
</comment>
<dbReference type="GO" id="GO:0008289">
    <property type="term" value="F:lipid binding"/>
    <property type="evidence" value="ECO:0007669"/>
    <property type="project" value="UniProtKB-KW"/>
</dbReference>
<keyword evidence="1" id="KW-0813">Transport</keyword>
<keyword evidence="5" id="KW-1185">Reference proteome</keyword>
<dbReference type="Pfam" id="PF00234">
    <property type="entry name" value="Tryp_alpha_amyl"/>
    <property type="match status" value="2"/>
</dbReference>
<keyword evidence="2" id="KW-0732">Signal</keyword>
<dbReference type="Gene3D" id="1.10.110.10">
    <property type="entry name" value="Plant lipid-transfer and hydrophobic proteins"/>
    <property type="match status" value="2"/>
</dbReference>
<evidence type="ECO:0000313" key="5">
    <source>
        <dbReference type="Proteomes" id="UP001177140"/>
    </source>
</evidence>
<evidence type="ECO:0000259" key="3">
    <source>
        <dbReference type="SMART" id="SM00499"/>
    </source>
</evidence>
<dbReference type="InterPro" id="IPR036312">
    <property type="entry name" value="Bifun_inhib/LTP/seed_sf"/>
</dbReference>
<sequence length="256" mass="26102">MAAMLKLACVVLACMVVVAPYAAEGAISCGTVVSKVTPCIPYLQGAALQPSCCAGLKSLLAATKTTPDRQAACNCLKSAARAIPGINYGNAASLPGKCAVSVPYKFGPSTDCTKYVLVSTDTMKNKMDVSTKIMAAVLKLACVLLACMVVVAPFAAEGAISCGTVVSMLSPCMGYLMGGSLPATCCAGVKSLNEAAESTTDRQTTCGCLKSAAKAMSNINMGNAAALPGKCGVSLPFKFSTSIDCTKMTNNINMIR</sequence>
<dbReference type="PANTHER" id="PTHR33076">
    <property type="entry name" value="NON-SPECIFIC LIPID-TRANSFER PROTEIN 2-RELATED"/>
    <property type="match status" value="1"/>
</dbReference>
<comment type="function">
    <text evidence="1">Plant non-specific lipid-transfer proteins transfer phospholipids as well as galactolipids across membranes. May play a role in wax or cutin deposition in the cell walls of expanding epidermal cells and certain secretory tissues.</text>
</comment>
<feature type="domain" description="Bifunctional inhibitor/plant lipid transfer protein/seed storage helical" evidence="3">
    <location>
        <begin position="29"/>
        <end position="112"/>
    </location>
</feature>
<dbReference type="GO" id="GO:0006869">
    <property type="term" value="P:lipid transport"/>
    <property type="evidence" value="ECO:0007669"/>
    <property type="project" value="InterPro"/>
</dbReference>
<dbReference type="SUPFAM" id="SSF47699">
    <property type="entry name" value="Bifunctional inhibitor/lipid-transfer protein/seed storage 2S albumin"/>
    <property type="match status" value="2"/>
</dbReference>
<evidence type="ECO:0000256" key="1">
    <source>
        <dbReference type="RuleBase" id="RU000628"/>
    </source>
</evidence>
<evidence type="ECO:0000313" key="4">
    <source>
        <dbReference type="EMBL" id="MCL7032627.1"/>
    </source>
</evidence>
<dbReference type="InterPro" id="IPR016140">
    <property type="entry name" value="Bifunc_inhib/LTP/seed_store"/>
</dbReference>
<dbReference type="CDD" id="cd01960">
    <property type="entry name" value="nsLTP1"/>
    <property type="match status" value="2"/>
</dbReference>
<dbReference type="Proteomes" id="UP001177140">
    <property type="component" value="Unassembled WGS sequence"/>
</dbReference>
<reference evidence="4" key="1">
    <citation type="submission" date="2022-03" db="EMBL/GenBank/DDBJ databases">
        <title>A functionally conserved STORR gene fusion in Papaver species that diverged 16.8 million years ago.</title>
        <authorList>
            <person name="Catania T."/>
        </authorList>
    </citation>
    <scope>NUCLEOTIDE SEQUENCE</scope>
    <source>
        <strain evidence="4">S-191538</strain>
    </source>
</reference>
<dbReference type="AlphaFoldDB" id="A0AA41V5D1"/>
<dbReference type="SMART" id="SM00499">
    <property type="entry name" value="AAI"/>
    <property type="match status" value="2"/>
</dbReference>
<gene>
    <name evidence="4" type="ORF">MKW94_008671</name>
</gene>
<dbReference type="PRINTS" id="PR00382">
    <property type="entry name" value="LIPIDTRNSFER"/>
</dbReference>
<evidence type="ECO:0000256" key="2">
    <source>
        <dbReference type="SAM" id="SignalP"/>
    </source>
</evidence>
<organism evidence="4 5">
    <name type="scientific">Papaver nudicaule</name>
    <name type="common">Iceland poppy</name>
    <dbReference type="NCBI Taxonomy" id="74823"/>
    <lineage>
        <taxon>Eukaryota</taxon>
        <taxon>Viridiplantae</taxon>
        <taxon>Streptophyta</taxon>
        <taxon>Embryophyta</taxon>
        <taxon>Tracheophyta</taxon>
        <taxon>Spermatophyta</taxon>
        <taxon>Magnoliopsida</taxon>
        <taxon>Ranunculales</taxon>
        <taxon>Papaveraceae</taxon>
        <taxon>Papaveroideae</taxon>
        <taxon>Papaver</taxon>
    </lineage>
</organism>
<feature type="domain" description="Bifunctional inhibitor/plant lipid transfer protein/seed storage helical" evidence="3">
    <location>
        <begin position="162"/>
        <end position="245"/>
    </location>
</feature>
<keyword evidence="1" id="KW-0446">Lipid-binding</keyword>
<dbReference type="InterPro" id="IPR000528">
    <property type="entry name" value="Plant_nsLTP"/>
</dbReference>
<comment type="caution">
    <text evidence="4">The sequence shown here is derived from an EMBL/GenBank/DDBJ whole genome shotgun (WGS) entry which is preliminary data.</text>
</comment>
<name>A0AA41V5D1_PAPNU</name>
<dbReference type="EMBL" id="JAJJMA010125532">
    <property type="protein sequence ID" value="MCL7032627.1"/>
    <property type="molecule type" value="Genomic_DNA"/>
</dbReference>
<feature type="signal peptide" evidence="2">
    <location>
        <begin position="1"/>
        <end position="25"/>
    </location>
</feature>
<protein>
    <recommendedName>
        <fullName evidence="1">Non-specific lipid-transfer protein</fullName>
    </recommendedName>
</protein>
<accession>A0AA41V5D1</accession>